<keyword evidence="3" id="KW-0812">Transmembrane</keyword>
<keyword evidence="1 2" id="KW-0808">Transferase</keyword>
<accession>A0ABU7RFU3</accession>
<feature type="transmembrane region" description="Helical" evidence="3">
    <location>
        <begin position="141"/>
        <end position="161"/>
    </location>
</feature>
<comment type="similarity">
    <text evidence="2">Belongs to the CDP-alcohol phosphatidyltransferase class-I family.</text>
</comment>
<keyword evidence="5" id="KW-1185">Reference proteome</keyword>
<keyword evidence="3" id="KW-0472">Membrane</keyword>
<feature type="transmembrane region" description="Helical" evidence="3">
    <location>
        <begin position="112"/>
        <end position="129"/>
    </location>
</feature>
<evidence type="ECO:0000256" key="2">
    <source>
        <dbReference type="RuleBase" id="RU003750"/>
    </source>
</evidence>
<keyword evidence="3" id="KW-1133">Transmembrane helix</keyword>
<dbReference type="PROSITE" id="PS00379">
    <property type="entry name" value="CDP_ALCOHOL_P_TRANSF"/>
    <property type="match status" value="1"/>
</dbReference>
<dbReference type="InterPro" id="IPR048254">
    <property type="entry name" value="CDP_ALCOHOL_P_TRANSF_CS"/>
</dbReference>
<protein>
    <submittedName>
        <fullName evidence="4">CDP-alcohol phosphatidyltransferase family protein</fullName>
    </submittedName>
</protein>
<reference evidence="4 5" key="1">
    <citation type="submission" date="2024-01" db="EMBL/GenBank/DDBJ databases">
        <title>Niabella digestum sp. nov., isolated from waste digestion system.</title>
        <authorList>
            <person name="Zhang L."/>
        </authorList>
    </citation>
    <scope>NUCLEOTIDE SEQUENCE [LARGE SCALE GENOMIC DNA]</scope>
    <source>
        <strain evidence="4 5">A18</strain>
    </source>
</reference>
<sequence length="249" mass="27298">MKQLPNFFTLLNLVFGCVAIIYIFKDGDSLLFSNKPGDFSFGLMIGGVYIFLAAVVDFLDGFIARLMHASSEMGAQLDSLCDAVTFGVAPGMIMYRLLELALSRNGMAPDNIGYLLPALLIPCCAVWRLAKFNLDKEQTYYFKGVPSPAAGLTIASLPFIVGGDNSFWEGVVLNPYVLYGITVVVSLLMVVNLPLISLKFKNFSVKSNIEKFILLLIGIVAIIFLRWAAVPVIFVSYVLVSLIFKPGKI</sequence>
<organism evidence="4 5">
    <name type="scientific">Niabella digestorum</name>
    <dbReference type="NCBI Taxonomy" id="3117701"/>
    <lineage>
        <taxon>Bacteria</taxon>
        <taxon>Pseudomonadati</taxon>
        <taxon>Bacteroidota</taxon>
        <taxon>Chitinophagia</taxon>
        <taxon>Chitinophagales</taxon>
        <taxon>Chitinophagaceae</taxon>
        <taxon>Niabella</taxon>
    </lineage>
</organism>
<evidence type="ECO:0000313" key="4">
    <source>
        <dbReference type="EMBL" id="MEE6186647.1"/>
    </source>
</evidence>
<gene>
    <name evidence="4" type="ORF">V2H41_05100</name>
</gene>
<comment type="caution">
    <text evidence="4">The sequence shown here is derived from an EMBL/GenBank/DDBJ whole genome shotgun (WGS) entry which is preliminary data.</text>
</comment>
<evidence type="ECO:0000256" key="1">
    <source>
        <dbReference type="ARBA" id="ARBA00022679"/>
    </source>
</evidence>
<dbReference type="Pfam" id="PF01066">
    <property type="entry name" value="CDP-OH_P_transf"/>
    <property type="match status" value="1"/>
</dbReference>
<name>A0ABU7RFU3_9BACT</name>
<feature type="transmembrane region" description="Helical" evidence="3">
    <location>
        <begin position="80"/>
        <end position="97"/>
    </location>
</feature>
<feature type="transmembrane region" description="Helical" evidence="3">
    <location>
        <begin position="7"/>
        <end position="24"/>
    </location>
</feature>
<feature type="transmembrane region" description="Helical" evidence="3">
    <location>
        <begin position="39"/>
        <end position="59"/>
    </location>
</feature>
<evidence type="ECO:0000313" key="5">
    <source>
        <dbReference type="Proteomes" id="UP001357452"/>
    </source>
</evidence>
<dbReference type="InterPro" id="IPR000462">
    <property type="entry name" value="CDP-OH_P_trans"/>
</dbReference>
<dbReference type="Gene3D" id="1.20.120.1760">
    <property type="match status" value="1"/>
</dbReference>
<dbReference type="InterPro" id="IPR043130">
    <property type="entry name" value="CDP-OH_PTrfase_TM_dom"/>
</dbReference>
<dbReference type="RefSeq" id="WP_330974054.1">
    <property type="nucleotide sequence ID" value="NZ_JAZGLY010000002.1"/>
</dbReference>
<evidence type="ECO:0000256" key="3">
    <source>
        <dbReference type="SAM" id="Phobius"/>
    </source>
</evidence>
<dbReference type="PROSITE" id="PS51257">
    <property type="entry name" value="PROKAR_LIPOPROTEIN"/>
    <property type="match status" value="1"/>
</dbReference>
<feature type="transmembrane region" description="Helical" evidence="3">
    <location>
        <begin position="212"/>
        <end position="244"/>
    </location>
</feature>
<dbReference type="EMBL" id="JAZGLY010000002">
    <property type="protein sequence ID" value="MEE6186647.1"/>
    <property type="molecule type" value="Genomic_DNA"/>
</dbReference>
<feature type="transmembrane region" description="Helical" evidence="3">
    <location>
        <begin position="176"/>
        <end position="200"/>
    </location>
</feature>
<dbReference type="Proteomes" id="UP001357452">
    <property type="component" value="Unassembled WGS sequence"/>
</dbReference>
<proteinExistence type="inferred from homology"/>